<evidence type="ECO:0000313" key="1">
    <source>
        <dbReference type="EMBL" id="SCW46138.1"/>
    </source>
</evidence>
<proteinExistence type="predicted"/>
<dbReference type="RefSeq" id="WP_090249794.1">
    <property type="nucleotide sequence ID" value="NZ_FMTL01000001.1"/>
</dbReference>
<evidence type="ECO:0000313" key="2">
    <source>
        <dbReference type="Proteomes" id="UP000242418"/>
    </source>
</evidence>
<dbReference type="Proteomes" id="UP000242418">
    <property type="component" value="Unassembled WGS sequence"/>
</dbReference>
<accession>A0AB37Z5V3</accession>
<organism evidence="1 2">
    <name type="scientific">Pseudomonas peli</name>
    <dbReference type="NCBI Taxonomy" id="592361"/>
    <lineage>
        <taxon>Bacteria</taxon>
        <taxon>Pseudomonadati</taxon>
        <taxon>Pseudomonadota</taxon>
        <taxon>Gammaproteobacteria</taxon>
        <taxon>Pseudomonadales</taxon>
        <taxon>Pseudomonadaceae</taxon>
        <taxon>Pseudomonas</taxon>
    </lineage>
</organism>
<dbReference type="EMBL" id="FMTL01000001">
    <property type="protein sequence ID" value="SCW46138.1"/>
    <property type="molecule type" value="Genomic_DNA"/>
</dbReference>
<gene>
    <name evidence="1" type="ORF">SAMN05216370_1398</name>
</gene>
<reference evidence="1 2" key="1">
    <citation type="submission" date="2016-10" db="EMBL/GenBank/DDBJ databases">
        <authorList>
            <person name="Varghese N."/>
            <person name="Submissions S."/>
        </authorList>
    </citation>
    <scope>NUCLEOTIDE SEQUENCE [LARGE SCALE GENOMIC DNA]</scope>
    <source>
        <strain evidence="1 2">DSM 17833</strain>
    </source>
</reference>
<sequence length="358" mass="40727">MPLIPQLIYLAFGAETYQREAVFSIVSALSHVPTGQTPMFAIQVFTDAPALYAKLPVTTHVINPDWSGPHDYHFRIKHVALQKILEEHDKAILIDTDTFFRSSAENLFQRVTAGSLLCNAIGAPLSQTKSLNNDLLTSLKSLGLAVPELLQTNSGVIGLCNTDKALLDRSIQLMDELRPLAPELYTLEELCLALAAHKHLKLCECTDIIHHYWSRKAQFRAKINAWYQKYHHAPLSLQAMADVQLINDRLPRPPQPRRALQKLATTLISSTYRQFFRELLYGCQRYENEFDQACSAVWWDKALENLKSRQTLSIHEIRKALANPMLKWLAGEYYLSMHTYLLKKLNRPISADAANYAE</sequence>
<dbReference type="AlphaFoldDB" id="A0AB37Z5V3"/>
<keyword evidence="2" id="KW-1185">Reference proteome</keyword>
<evidence type="ECO:0008006" key="3">
    <source>
        <dbReference type="Google" id="ProtNLM"/>
    </source>
</evidence>
<comment type="caution">
    <text evidence="1">The sequence shown here is derived from an EMBL/GenBank/DDBJ whole genome shotgun (WGS) entry which is preliminary data.</text>
</comment>
<protein>
    <recommendedName>
        <fullName evidence="3">Glycosyl transferase family 8</fullName>
    </recommendedName>
</protein>
<name>A0AB37Z5V3_9PSED</name>